<keyword evidence="5" id="KW-1185">Reference proteome</keyword>
<evidence type="ECO:0000313" key="4">
    <source>
        <dbReference type="EMBL" id="VFT78080.1"/>
    </source>
</evidence>
<dbReference type="AlphaFoldDB" id="A0A485K4X9"/>
<evidence type="ECO:0000256" key="2">
    <source>
        <dbReference type="SAM" id="Phobius"/>
    </source>
</evidence>
<accession>A0A485K4X9</accession>
<proteinExistence type="predicted"/>
<reference evidence="3" key="2">
    <citation type="submission" date="2019-06" db="EMBL/GenBank/DDBJ databases">
        <title>Genomics analysis of Aphanomyces spp. identifies a new class of oomycete effector associated with host adaptation.</title>
        <authorList>
            <person name="Gaulin E."/>
        </authorList>
    </citation>
    <scope>NUCLEOTIDE SEQUENCE</scope>
    <source>
        <strain evidence="3">CBS 578.67</strain>
    </source>
</reference>
<dbReference type="EMBL" id="VJMH01000053">
    <property type="protein sequence ID" value="KAF0719690.1"/>
    <property type="molecule type" value="Genomic_DNA"/>
</dbReference>
<sequence>MKSDSTSRDVYTPIAVARFQVHAAAAKGVAVTVPRFASRFTVGLSSVMVVFFVVMIVLSFTTFHLNVFGVVAFVCVSLLGIGVLGWMILGEIYGFQHISISDTTFTIHDHLPCCAKRPKFYAFERMGPMRVDTATYTTSSPNGSTVQRSQRVVAFPYGDGGVVRFGSHFKEDELESFLEAITPFLPDHVKPRRNDLGSTEPGRAQPAKRS</sequence>
<evidence type="ECO:0000313" key="3">
    <source>
        <dbReference type="EMBL" id="KAF0719690.1"/>
    </source>
</evidence>
<keyword evidence="2" id="KW-0472">Membrane</keyword>
<evidence type="ECO:0000313" key="5">
    <source>
        <dbReference type="Proteomes" id="UP000332933"/>
    </source>
</evidence>
<dbReference type="Proteomes" id="UP000332933">
    <property type="component" value="Unassembled WGS sequence"/>
</dbReference>
<keyword evidence="2" id="KW-1133">Transmembrane helix</keyword>
<feature type="transmembrane region" description="Helical" evidence="2">
    <location>
        <begin position="40"/>
        <end position="61"/>
    </location>
</feature>
<protein>
    <submittedName>
        <fullName evidence="4">Aste57867_856 protein</fullName>
    </submittedName>
</protein>
<organism evidence="4 5">
    <name type="scientific">Aphanomyces stellatus</name>
    <dbReference type="NCBI Taxonomy" id="120398"/>
    <lineage>
        <taxon>Eukaryota</taxon>
        <taxon>Sar</taxon>
        <taxon>Stramenopiles</taxon>
        <taxon>Oomycota</taxon>
        <taxon>Saprolegniomycetes</taxon>
        <taxon>Saprolegniales</taxon>
        <taxon>Verrucalvaceae</taxon>
        <taxon>Aphanomyces</taxon>
    </lineage>
</organism>
<gene>
    <name evidence="4" type="primary">Aste57867_856</name>
    <name evidence="3" type="ORF">As57867_000855</name>
    <name evidence="4" type="ORF">ASTE57867_856</name>
</gene>
<name>A0A485K4X9_9STRA</name>
<dbReference type="EMBL" id="CAADRA010000053">
    <property type="protein sequence ID" value="VFT78080.1"/>
    <property type="molecule type" value="Genomic_DNA"/>
</dbReference>
<reference evidence="4 5" key="1">
    <citation type="submission" date="2019-03" db="EMBL/GenBank/DDBJ databases">
        <authorList>
            <person name="Gaulin E."/>
            <person name="Dumas B."/>
        </authorList>
    </citation>
    <scope>NUCLEOTIDE SEQUENCE [LARGE SCALE GENOMIC DNA]</scope>
    <source>
        <strain evidence="4">CBS 568.67</strain>
    </source>
</reference>
<feature type="region of interest" description="Disordered" evidence="1">
    <location>
        <begin position="189"/>
        <end position="210"/>
    </location>
</feature>
<feature type="transmembrane region" description="Helical" evidence="2">
    <location>
        <begin position="67"/>
        <end position="89"/>
    </location>
</feature>
<keyword evidence="2" id="KW-0812">Transmembrane</keyword>
<evidence type="ECO:0000256" key="1">
    <source>
        <dbReference type="SAM" id="MobiDB-lite"/>
    </source>
</evidence>